<evidence type="ECO:0000313" key="3">
    <source>
        <dbReference type="Proteomes" id="UP001055115"/>
    </source>
</evidence>
<keyword evidence="3" id="KW-1185">Reference proteome</keyword>
<gene>
    <name evidence="2" type="ORF">ColSpa_10820</name>
</gene>
<evidence type="ECO:0000256" key="1">
    <source>
        <dbReference type="SAM" id="MobiDB-lite"/>
    </source>
</evidence>
<feature type="compositionally biased region" description="Acidic residues" evidence="1">
    <location>
        <begin position="56"/>
        <end position="89"/>
    </location>
</feature>
<dbReference type="RefSeq" id="XP_049132989.1">
    <property type="nucleotide sequence ID" value="XM_049277032.1"/>
</dbReference>
<reference evidence="2 3" key="1">
    <citation type="submission" date="2022-03" db="EMBL/GenBank/DDBJ databases">
        <title>Genome data of Colletotrichum spp.</title>
        <authorList>
            <person name="Utami Y.D."/>
            <person name="Hiruma K."/>
        </authorList>
    </citation>
    <scope>NUCLEOTIDE SEQUENCE [LARGE SCALE GENOMIC DNA]</scope>
    <source>
        <strain evidence="2 3">MAFF 239500</strain>
    </source>
</reference>
<dbReference type="Proteomes" id="UP001055115">
    <property type="component" value="Unassembled WGS sequence"/>
</dbReference>
<name>A0AA37UK01_9PEZI</name>
<dbReference type="AlphaFoldDB" id="A0AA37UK01"/>
<dbReference type="EMBL" id="BQXU01000039">
    <property type="protein sequence ID" value="GKT50639.1"/>
    <property type="molecule type" value="Genomic_DNA"/>
</dbReference>
<evidence type="ECO:0000313" key="2">
    <source>
        <dbReference type="EMBL" id="GKT50639.1"/>
    </source>
</evidence>
<feature type="region of interest" description="Disordered" evidence="1">
    <location>
        <begin position="1"/>
        <end position="95"/>
    </location>
</feature>
<feature type="compositionally biased region" description="Basic and acidic residues" evidence="1">
    <location>
        <begin position="1"/>
        <end position="11"/>
    </location>
</feature>
<protein>
    <submittedName>
        <fullName evidence="2">Uncharacterized protein</fullName>
    </submittedName>
</protein>
<proteinExistence type="predicted"/>
<comment type="caution">
    <text evidence="2">The sequence shown here is derived from an EMBL/GenBank/DDBJ whole genome shotgun (WGS) entry which is preliminary data.</text>
</comment>
<organism evidence="2 3">
    <name type="scientific">Colletotrichum spaethianum</name>
    <dbReference type="NCBI Taxonomy" id="700344"/>
    <lineage>
        <taxon>Eukaryota</taxon>
        <taxon>Fungi</taxon>
        <taxon>Dikarya</taxon>
        <taxon>Ascomycota</taxon>
        <taxon>Pezizomycotina</taxon>
        <taxon>Sordariomycetes</taxon>
        <taxon>Hypocreomycetidae</taxon>
        <taxon>Glomerellales</taxon>
        <taxon>Glomerellaceae</taxon>
        <taxon>Colletotrichum</taxon>
        <taxon>Colletotrichum spaethianum species complex</taxon>
    </lineage>
</organism>
<dbReference type="GeneID" id="73331622"/>
<sequence length="135" mass="14523">MTDASDSDREPPTATQKGKQPETPENGDTSAGALAEAAVNKVEQGTGDGSAADHDKEDEDSDEDDEDDEDDDEDEDDDDDDEDDEEDEEPRLKYARLTQHLGPIYRNGDATSSFLVAGDKMVPPPSAYIVSSPAC</sequence>
<accession>A0AA37UK01</accession>